<dbReference type="OrthoDB" id="9792322at2"/>
<keyword evidence="1" id="KW-1133">Transmembrane helix</keyword>
<sequence length="368" mass="43325">MKDKILFYTSFPKPITGQTIVTQKVWDLLYNDPRFVCFKINTSSSTIVKKFFTFISNYFLLVKFLILVKPRFVYMVFSSSKLGCVRDFFSIFIISLFSNVKLISHVHSGNFGLEFLNFPFNLMLKYNLERVTTIIFQGKQVNFLGSKYDYKIKYLMNTISSEFSISDNEFKEVSCLRKKNFENSGKIKLFFLSNFIISKGYLDLFDSYELLDIDVFDKFELHFIGFWFDDRSKSEFLNKVTKSSRSNCIFVHEGLSDRLDVKKLLVEMDVFIFPTYYPVESQPLSILESFSLGIPVVSTYHATIPEMIEDGYNGYLFEKRDHNQLLNIMRGLVNYEIIEYLSLNARDSFNKRFSEKEFESKFIQLLYA</sequence>
<dbReference type="GO" id="GO:0016757">
    <property type="term" value="F:glycosyltransferase activity"/>
    <property type="evidence" value="ECO:0007669"/>
    <property type="project" value="InterPro"/>
</dbReference>
<dbReference type="PANTHER" id="PTHR12526">
    <property type="entry name" value="GLYCOSYLTRANSFERASE"/>
    <property type="match status" value="1"/>
</dbReference>
<keyword evidence="1" id="KW-0472">Membrane</keyword>
<dbReference type="AlphaFoldDB" id="A0A1I6Y5U8"/>
<dbReference type="RefSeq" id="WP_091691426.1">
    <property type="nucleotide sequence ID" value="NZ_FPBF01000001.1"/>
</dbReference>
<dbReference type="Proteomes" id="UP000199673">
    <property type="component" value="Unassembled WGS sequence"/>
</dbReference>
<proteinExistence type="predicted"/>
<dbReference type="STRING" id="305507.SAMN04489724_0831"/>
<dbReference type="SUPFAM" id="SSF53756">
    <property type="entry name" value="UDP-Glycosyltransferase/glycogen phosphorylase"/>
    <property type="match status" value="1"/>
</dbReference>
<dbReference type="PANTHER" id="PTHR12526:SF630">
    <property type="entry name" value="GLYCOSYLTRANSFERASE"/>
    <property type="match status" value="1"/>
</dbReference>
<keyword evidence="3" id="KW-0808">Transferase</keyword>
<feature type="transmembrane region" description="Helical" evidence="1">
    <location>
        <begin position="51"/>
        <end position="68"/>
    </location>
</feature>
<dbReference type="InterPro" id="IPR001296">
    <property type="entry name" value="Glyco_trans_1"/>
</dbReference>
<evidence type="ECO:0000313" key="4">
    <source>
        <dbReference type="Proteomes" id="UP000199673"/>
    </source>
</evidence>
<name>A0A1I6Y5U8_9BACT</name>
<reference evidence="4" key="1">
    <citation type="submission" date="2016-10" db="EMBL/GenBank/DDBJ databases">
        <authorList>
            <person name="Varghese N."/>
            <person name="Submissions S."/>
        </authorList>
    </citation>
    <scope>NUCLEOTIDE SEQUENCE [LARGE SCALE GENOMIC DNA]</scope>
    <source>
        <strain evidence="4">DSM 23445</strain>
    </source>
</reference>
<dbReference type="Pfam" id="PF00534">
    <property type="entry name" value="Glycos_transf_1"/>
    <property type="match status" value="1"/>
</dbReference>
<protein>
    <submittedName>
        <fullName evidence="3">Glycosyltransferase involved in cell wall bisynthesis</fullName>
    </submittedName>
</protein>
<organism evidence="3 4">
    <name type="scientific">Algoriphagus locisalis</name>
    <dbReference type="NCBI Taxonomy" id="305507"/>
    <lineage>
        <taxon>Bacteria</taxon>
        <taxon>Pseudomonadati</taxon>
        <taxon>Bacteroidota</taxon>
        <taxon>Cytophagia</taxon>
        <taxon>Cytophagales</taxon>
        <taxon>Cyclobacteriaceae</taxon>
        <taxon>Algoriphagus</taxon>
    </lineage>
</organism>
<evidence type="ECO:0000313" key="3">
    <source>
        <dbReference type="EMBL" id="SFT45621.1"/>
    </source>
</evidence>
<keyword evidence="4" id="KW-1185">Reference proteome</keyword>
<feature type="domain" description="Glycosyl transferase family 1" evidence="2">
    <location>
        <begin position="177"/>
        <end position="334"/>
    </location>
</feature>
<evidence type="ECO:0000259" key="2">
    <source>
        <dbReference type="Pfam" id="PF00534"/>
    </source>
</evidence>
<dbReference type="EMBL" id="FPBF01000001">
    <property type="protein sequence ID" value="SFT45621.1"/>
    <property type="molecule type" value="Genomic_DNA"/>
</dbReference>
<accession>A0A1I6Y5U8</accession>
<keyword evidence="1" id="KW-0812">Transmembrane</keyword>
<evidence type="ECO:0000256" key="1">
    <source>
        <dbReference type="SAM" id="Phobius"/>
    </source>
</evidence>
<gene>
    <name evidence="3" type="ORF">SAMN04489724_0831</name>
</gene>
<dbReference type="Gene3D" id="3.40.50.2000">
    <property type="entry name" value="Glycogen Phosphorylase B"/>
    <property type="match status" value="2"/>
</dbReference>